<dbReference type="Gene3D" id="1.20.120.330">
    <property type="entry name" value="Nucleotidyltransferases domain 2"/>
    <property type="match status" value="2"/>
</dbReference>
<evidence type="ECO:0000256" key="5">
    <source>
        <dbReference type="ARBA" id="ARBA00022842"/>
    </source>
</evidence>
<dbReference type="Proteomes" id="UP000002012">
    <property type="component" value="Chromosome"/>
</dbReference>
<dbReference type="NCBIfam" id="NF008292">
    <property type="entry name" value="PRK11072.1"/>
    <property type="match status" value="1"/>
</dbReference>
<keyword evidence="5" id="KW-0460">Magnesium</keyword>
<evidence type="ECO:0000256" key="2">
    <source>
        <dbReference type="ARBA" id="ARBA00022695"/>
    </source>
</evidence>
<evidence type="ECO:0000256" key="6">
    <source>
        <dbReference type="ARBA" id="ARBA00023268"/>
    </source>
</evidence>
<gene>
    <name evidence="9" type="ordered locus">Dacet_2767</name>
</gene>
<dbReference type="GO" id="GO:0000820">
    <property type="term" value="P:regulation of glutamine family amino acid metabolic process"/>
    <property type="evidence" value="ECO:0007669"/>
    <property type="project" value="TreeGrafter"/>
</dbReference>
<dbReference type="GO" id="GO:0005829">
    <property type="term" value="C:cytosol"/>
    <property type="evidence" value="ECO:0007669"/>
    <property type="project" value="TreeGrafter"/>
</dbReference>
<dbReference type="FunCoup" id="D4H5T0">
    <property type="interactions" value="180"/>
</dbReference>
<dbReference type="AlphaFoldDB" id="D4H5T0"/>
<dbReference type="eggNOG" id="COG1391">
    <property type="taxonomic scope" value="Bacteria"/>
</dbReference>
<dbReference type="KEGG" id="dap:Dacet_2767"/>
<dbReference type="SUPFAM" id="SSF81593">
    <property type="entry name" value="Nucleotidyltransferase substrate binding subunit/domain"/>
    <property type="match status" value="2"/>
</dbReference>
<dbReference type="GO" id="GO:0005524">
    <property type="term" value="F:ATP binding"/>
    <property type="evidence" value="ECO:0007669"/>
    <property type="project" value="UniProtKB-KW"/>
</dbReference>
<evidence type="ECO:0000256" key="1">
    <source>
        <dbReference type="ARBA" id="ARBA00022679"/>
    </source>
</evidence>
<evidence type="ECO:0000313" key="9">
    <source>
        <dbReference type="EMBL" id="ADD69521.1"/>
    </source>
</evidence>
<dbReference type="SUPFAM" id="SSF81301">
    <property type="entry name" value="Nucleotidyltransferase"/>
    <property type="match status" value="2"/>
</dbReference>
<evidence type="ECO:0000259" key="8">
    <source>
        <dbReference type="Pfam" id="PF08335"/>
    </source>
</evidence>
<dbReference type="Gene3D" id="1.20.120.1510">
    <property type="match status" value="1"/>
</dbReference>
<evidence type="ECO:0000256" key="4">
    <source>
        <dbReference type="ARBA" id="ARBA00022840"/>
    </source>
</evidence>
<dbReference type="OrthoDB" id="9759366at2"/>
<evidence type="ECO:0000259" key="7">
    <source>
        <dbReference type="Pfam" id="PF03710"/>
    </source>
</evidence>
<dbReference type="GO" id="GO:0016874">
    <property type="term" value="F:ligase activity"/>
    <property type="evidence" value="ECO:0007669"/>
    <property type="project" value="UniProtKB-KW"/>
</dbReference>
<name>D4H5T0_DENA2</name>
<dbReference type="InterPro" id="IPR005190">
    <property type="entry name" value="GlnE_rpt_dom"/>
</dbReference>
<dbReference type="PANTHER" id="PTHR30621">
    <property type="entry name" value="GLUTAMINE SYNTHETASE ADENYLYLTRANSFERASE"/>
    <property type="match status" value="1"/>
</dbReference>
<reference evidence="9 10" key="1">
    <citation type="journal article" date="2010" name="Stand. Genomic Sci.">
        <title>Complete genome sequence of Denitrovibrio acetiphilus type strain (N2460).</title>
        <authorList>
            <person name="Kiss H."/>
            <person name="Lang E."/>
            <person name="Lapidus A."/>
            <person name="Copeland A."/>
            <person name="Nolan M."/>
            <person name="Glavina Del Rio T."/>
            <person name="Chen F."/>
            <person name="Lucas S."/>
            <person name="Tice H."/>
            <person name="Cheng J.F."/>
            <person name="Han C."/>
            <person name="Goodwin L."/>
            <person name="Pitluck S."/>
            <person name="Liolios K."/>
            <person name="Pati A."/>
            <person name="Ivanova N."/>
            <person name="Mavromatis K."/>
            <person name="Chen A."/>
            <person name="Palaniappan K."/>
            <person name="Land M."/>
            <person name="Hauser L."/>
            <person name="Chang Y.J."/>
            <person name="Jeffries C.D."/>
            <person name="Detter J.C."/>
            <person name="Brettin T."/>
            <person name="Spring S."/>
            <person name="Rohde M."/>
            <person name="Goker M."/>
            <person name="Woyke T."/>
            <person name="Bristow J."/>
            <person name="Eisen J.A."/>
            <person name="Markowitz V."/>
            <person name="Hugenholtz P."/>
            <person name="Kyrpides N.C."/>
            <person name="Klenk H.P."/>
        </authorList>
    </citation>
    <scope>NUCLEOTIDE SEQUENCE [LARGE SCALE GENOMIC DNA]</scope>
    <source>
        <strain evidence="10">DSM 12809 / NBRC 114555 / N2460</strain>
    </source>
</reference>
<sequence length="958" mass="110408">MSSRQDIIRANASEAGLSERSTEALSTVGKHSEFIGVWLVNNIEGLIEAESKFCGERNRETILNDLLSADIYAMSPDEFIAYMRRFKMIEYTAIAASDLYFNKSVEEVTAHVSAFASAACQCAYLYSMRELSEIHGKPVDDDGDEIGFCVVGLGKLGGWELNFSSDIDIIYVYGTDKGKTDGADPIETHVFFSRLSEKLTRYIGERTQDGIVFRVDLRLRPDGDRGAICLPVNSYELYYESHGQSWERMMLLKARVVAGDESVGAGFIERVRPFVFRRSMDFKLLSELKEVKRKINKRVELKGKNIKHVKLGYGGIREIEFVVQTFQILYFPKFPAVFSRNTLKGLDKLRECGIMDRETVIVLSEHYRFLRRLEHMVQIENERQTHIVPEDSPTYDLYLERCGFSCDTDFQHAYSEVTQRVNDEFAKLFSDDNTTDDNILAIFDNELTDEDAAHILREIGIKDPIDSVKAVRRIVHGNKNRPRLKSDRSVLKVLLPVILRELKSRDDAYQILITFERLLIKASTIYMLHDIFISAPKVLNRLINVFSYSSYLTNMILSHIDLLDYVYDPKETTYDAAEVSSDLWKLTEKYRGDVELELETACIRHRSYIFNIGYAYLNKTINVIDMMRSLTELAKGTVDFAFRTVYEQLLERYGVPRRKDGEECRYLLIGMGKVGSIEMSFGSDIDMVFLFEEQGETDGKKSVTNMEFFSKLVQRANSFLNTFTRNGFLYKTDMRLRPSGSSGTLVVSMHGFEDYQKKSAMVWEKQALLRSSVINHYSPLLEEFKRIKEDVLFTCKLDDDGVQEVYDMRMRIEKEKGLPYEKNNIKAGYGGLLDIEFIAQMLQLKYGCQHSSFRTPNTHDALHSFRKQGLIKDRDFYSLHKGYLFFRHLENLVRIYENSDTSILPKSDELRGKIGNFYGFKTDGAVTLMAEYQNIRRAVRAAFNRIFERISNEDNADS</sequence>
<keyword evidence="2 9" id="KW-0548">Nucleotidyltransferase</keyword>
<feature type="domain" description="PII-uridylyltransferase/Glutamine-synthetase adenylyltransferase" evidence="8">
    <location>
        <begin position="821"/>
        <end position="947"/>
    </location>
</feature>
<keyword evidence="3" id="KW-0547">Nucleotide-binding</keyword>
<feature type="domain" description="PII-uridylyltransferase/Glutamine-synthetase adenylyltransferase" evidence="8">
    <location>
        <begin position="290"/>
        <end position="429"/>
    </location>
</feature>
<dbReference type="STRING" id="522772.Dacet_2767"/>
<dbReference type="HOGENOM" id="CLU_006233_1_1_0"/>
<dbReference type="InParanoid" id="D4H5T0"/>
<keyword evidence="9" id="KW-0436">Ligase</keyword>
<feature type="domain" description="Glutamate-ammonia ligase adenylyltransferase repeated" evidence="7">
    <location>
        <begin position="48"/>
        <end position="267"/>
    </location>
</feature>
<keyword evidence="10" id="KW-1185">Reference proteome</keyword>
<keyword evidence="4" id="KW-0067">ATP-binding</keyword>
<dbReference type="Pfam" id="PF08335">
    <property type="entry name" value="GlnD_UR_UTase"/>
    <property type="match status" value="2"/>
</dbReference>
<dbReference type="InterPro" id="IPR013546">
    <property type="entry name" value="PII_UdlTrfase/GS_AdlTrfase"/>
</dbReference>
<dbReference type="PANTHER" id="PTHR30621:SF0">
    <property type="entry name" value="BIFUNCTIONAL GLUTAMINE SYNTHETASE ADENYLYLTRANSFERASE_ADENYLYL-REMOVING ENZYME"/>
    <property type="match status" value="1"/>
</dbReference>
<evidence type="ECO:0000256" key="3">
    <source>
        <dbReference type="ARBA" id="ARBA00022741"/>
    </source>
</evidence>
<dbReference type="EMBL" id="CP001968">
    <property type="protein sequence ID" value="ADD69521.1"/>
    <property type="molecule type" value="Genomic_DNA"/>
</dbReference>
<organism evidence="9 10">
    <name type="scientific">Denitrovibrio acetiphilus (strain DSM 12809 / NBRC 114555 / N2460)</name>
    <dbReference type="NCBI Taxonomy" id="522772"/>
    <lineage>
        <taxon>Bacteria</taxon>
        <taxon>Pseudomonadati</taxon>
        <taxon>Deferribacterota</taxon>
        <taxon>Deferribacteres</taxon>
        <taxon>Deferribacterales</taxon>
        <taxon>Geovibrionaceae</taxon>
        <taxon>Denitrovibrio</taxon>
    </lineage>
</organism>
<accession>D4H5T0</accession>
<dbReference type="Gene3D" id="3.30.460.10">
    <property type="entry name" value="Beta Polymerase, domain 2"/>
    <property type="match status" value="2"/>
</dbReference>
<feature type="domain" description="Glutamate-ammonia ligase adenylyltransferase repeated" evidence="7">
    <location>
        <begin position="540"/>
        <end position="784"/>
    </location>
</feature>
<keyword evidence="1 9" id="KW-0808">Transferase</keyword>
<dbReference type="Pfam" id="PF03710">
    <property type="entry name" value="GlnE"/>
    <property type="match status" value="2"/>
</dbReference>
<dbReference type="GO" id="GO:0008882">
    <property type="term" value="F:[glutamate-ammonia-ligase] adenylyltransferase activity"/>
    <property type="evidence" value="ECO:0007669"/>
    <property type="project" value="UniProtKB-EC"/>
</dbReference>
<dbReference type="InterPro" id="IPR043519">
    <property type="entry name" value="NT_sf"/>
</dbReference>
<protein>
    <submittedName>
        <fullName evidence="9">(Glutamate--ammonia-ligase) adenylyltransferase</fullName>
        <ecNumber evidence="9">2.7.7.42</ecNumber>
    </submittedName>
</protein>
<dbReference type="InterPro" id="IPR023057">
    <property type="entry name" value="GlnE"/>
</dbReference>
<keyword evidence="6" id="KW-0511">Multifunctional enzyme</keyword>
<evidence type="ECO:0000313" key="10">
    <source>
        <dbReference type="Proteomes" id="UP000002012"/>
    </source>
</evidence>
<dbReference type="RefSeq" id="WP_013012014.1">
    <property type="nucleotide sequence ID" value="NC_013943.1"/>
</dbReference>
<dbReference type="EC" id="2.7.7.42" evidence="9"/>
<dbReference type="PaxDb" id="522772-Dacet_2767"/>
<proteinExistence type="predicted"/>
<dbReference type="CDD" id="cd05401">
    <property type="entry name" value="NT_GlnE_GlnD_like"/>
    <property type="match status" value="2"/>
</dbReference>